<dbReference type="SUPFAM" id="SSF50346">
    <property type="entry name" value="PRC-barrel domain"/>
    <property type="match status" value="2"/>
</dbReference>
<dbReference type="OrthoDB" id="7876889at2"/>
<gene>
    <name evidence="3" type="ORF">C0081_08375</name>
</gene>
<dbReference type="Gene3D" id="2.30.30.240">
    <property type="entry name" value="PRC-barrel domain"/>
    <property type="match status" value="2"/>
</dbReference>
<dbReference type="InterPro" id="IPR027275">
    <property type="entry name" value="PRC-brl_dom"/>
</dbReference>
<dbReference type="EMBL" id="PKUQ01000016">
    <property type="protein sequence ID" value="PLW77349.1"/>
    <property type="molecule type" value="Genomic_DNA"/>
</dbReference>
<dbReference type="Pfam" id="PF05239">
    <property type="entry name" value="PRC"/>
    <property type="match status" value="2"/>
</dbReference>
<name>A0A2N5XS76_9HYPH</name>
<proteinExistence type="predicted"/>
<reference evidence="3 4" key="1">
    <citation type="submission" date="2018-01" db="EMBL/GenBank/DDBJ databases">
        <title>The draft genome sequence of Cohaesibacter sp. H1304.</title>
        <authorList>
            <person name="Wang N.-N."/>
            <person name="Du Z.-J."/>
        </authorList>
    </citation>
    <scope>NUCLEOTIDE SEQUENCE [LARGE SCALE GENOMIC DNA]</scope>
    <source>
        <strain evidence="3 4">H1304</strain>
    </source>
</reference>
<feature type="signal peptide" evidence="1">
    <location>
        <begin position="1"/>
        <end position="21"/>
    </location>
</feature>
<organism evidence="3 4">
    <name type="scientific">Cohaesibacter celericrescens</name>
    <dbReference type="NCBI Taxonomy" id="2067669"/>
    <lineage>
        <taxon>Bacteria</taxon>
        <taxon>Pseudomonadati</taxon>
        <taxon>Pseudomonadota</taxon>
        <taxon>Alphaproteobacteria</taxon>
        <taxon>Hyphomicrobiales</taxon>
        <taxon>Cohaesibacteraceae</taxon>
    </lineage>
</organism>
<dbReference type="PANTHER" id="PTHR36505">
    <property type="entry name" value="BLR1072 PROTEIN"/>
    <property type="match status" value="1"/>
</dbReference>
<feature type="domain" description="PRC-barrel" evidence="2">
    <location>
        <begin position="61"/>
        <end position="124"/>
    </location>
</feature>
<feature type="domain" description="PRC-barrel" evidence="2">
    <location>
        <begin position="172"/>
        <end position="243"/>
    </location>
</feature>
<evidence type="ECO:0000256" key="1">
    <source>
        <dbReference type="SAM" id="SignalP"/>
    </source>
</evidence>
<keyword evidence="4" id="KW-1185">Reference proteome</keyword>
<evidence type="ECO:0000313" key="3">
    <source>
        <dbReference type="EMBL" id="PLW77349.1"/>
    </source>
</evidence>
<keyword evidence="1" id="KW-0732">Signal</keyword>
<dbReference type="PANTHER" id="PTHR36505:SF1">
    <property type="entry name" value="BLR1072 PROTEIN"/>
    <property type="match status" value="1"/>
</dbReference>
<protein>
    <recommendedName>
        <fullName evidence="2">PRC-barrel domain-containing protein</fullName>
    </recommendedName>
</protein>
<comment type="caution">
    <text evidence="3">The sequence shown here is derived from an EMBL/GenBank/DDBJ whole genome shotgun (WGS) entry which is preliminary data.</text>
</comment>
<dbReference type="RefSeq" id="WP_101533366.1">
    <property type="nucleotide sequence ID" value="NZ_PKUQ01000016.1"/>
</dbReference>
<evidence type="ECO:0000259" key="2">
    <source>
        <dbReference type="Pfam" id="PF05239"/>
    </source>
</evidence>
<evidence type="ECO:0000313" key="4">
    <source>
        <dbReference type="Proteomes" id="UP000234881"/>
    </source>
</evidence>
<dbReference type="AlphaFoldDB" id="A0A2N5XS76"/>
<dbReference type="Proteomes" id="UP000234881">
    <property type="component" value="Unassembled WGS sequence"/>
</dbReference>
<dbReference type="InterPro" id="IPR011033">
    <property type="entry name" value="PRC_barrel-like_sf"/>
</dbReference>
<accession>A0A2N5XS76</accession>
<sequence>MEFNFITTTALAVIVSTSVFAASNDVEHSAQEKVQFNIFSSETTDQMVVNEGGYISAEFGQILASSLMGKTVYTYEPGKPEKDAVGDVNDLVMAPDGSFKAAIIGVGGFVGIGEKDVAVDFKRISWMSWDGERHLVLHASKEELTEAPVFMRQALNLIHREGLLVVDQSNLSAENMIGTVVYGSNDEEIGEISDVILSSESQVVAYIIDVGGFLGIGEKPVAMDIDALTVYKDAKGDLHIYTPYTEGQLKAQRAYSESDYSSDRDVGVAR</sequence>
<feature type="chain" id="PRO_5014989138" description="PRC-barrel domain-containing protein" evidence="1">
    <location>
        <begin position="22"/>
        <end position="270"/>
    </location>
</feature>